<evidence type="ECO:0000256" key="1">
    <source>
        <dbReference type="ARBA" id="ARBA00006295"/>
    </source>
</evidence>
<dbReference type="Proteomes" id="UP001595791">
    <property type="component" value="Unassembled WGS sequence"/>
</dbReference>
<dbReference type="RefSeq" id="WP_378168566.1">
    <property type="nucleotide sequence ID" value="NZ_JBHSBU010000003.1"/>
</dbReference>
<dbReference type="EMBL" id="JBHSBU010000003">
    <property type="protein sequence ID" value="MFC4161908.1"/>
    <property type="molecule type" value="Genomic_DNA"/>
</dbReference>
<dbReference type="SUPFAM" id="SSF109709">
    <property type="entry name" value="KorB DNA-binding domain-like"/>
    <property type="match status" value="1"/>
</dbReference>
<comment type="caution">
    <text evidence="3">The sequence shown here is derived from an EMBL/GenBank/DDBJ whole genome shotgun (WGS) entry which is preliminary data.</text>
</comment>
<dbReference type="Gene3D" id="3.90.1530.30">
    <property type="match status" value="1"/>
</dbReference>
<dbReference type="InterPro" id="IPR036086">
    <property type="entry name" value="ParB/Sulfiredoxin_sf"/>
</dbReference>
<dbReference type="SMART" id="SM00470">
    <property type="entry name" value="ParB"/>
    <property type="match status" value="1"/>
</dbReference>
<dbReference type="InterPro" id="IPR003115">
    <property type="entry name" value="ParB_N"/>
</dbReference>
<dbReference type="PANTHER" id="PTHR33375">
    <property type="entry name" value="CHROMOSOME-PARTITIONING PROTEIN PARB-RELATED"/>
    <property type="match status" value="1"/>
</dbReference>
<name>A0ABV8MUJ6_9NEIS</name>
<dbReference type="InterPro" id="IPR004437">
    <property type="entry name" value="ParB/RepB/Spo0J"/>
</dbReference>
<dbReference type="PANTHER" id="PTHR33375:SF1">
    <property type="entry name" value="CHROMOSOME-PARTITIONING PROTEIN PARB-RELATED"/>
    <property type="match status" value="1"/>
</dbReference>
<dbReference type="InterPro" id="IPR050336">
    <property type="entry name" value="Chromosome_partition/occlusion"/>
</dbReference>
<accession>A0ABV8MUJ6</accession>
<dbReference type="Pfam" id="PF02195">
    <property type="entry name" value="ParB_N"/>
    <property type="match status" value="1"/>
</dbReference>
<feature type="domain" description="ParB-like N-terminal" evidence="2">
    <location>
        <begin position="47"/>
        <end position="142"/>
    </location>
</feature>
<comment type="similarity">
    <text evidence="1">Belongs to the ParB family.</text>
</comment>
<evidence type="ECO:0000259" key="2">
    <source>
        <dbReference type="SMART" id="SM00470"/>
    </source>
</evidence>
<keyword evidence="4" id="KW-1185">Reference proteome</keyword>
<sequence>MARNDFLKKVEAAQAAKQRQAAEGIRAEDARKAAMEMIRPGGTHEMIDAPIARIRRSPYQPRMLFDESALQDLANNIRQVGRLRQPIELRPIKGDPDHDYELLDGERRLQAHERILKAATIPAFVIACDDQSAAKLSALSFIGREGLRAIEQANAVKILLDTGAATSNYTAASLMGRAESYVRLLRKFHALPPAVFEAVGAYPDTVTATTIEDVVRLCEGADADAVAKLIRAEGEKGSAPSKVVAALTRKFSTASAAPRRAVPTVTPVVAAGVEIGRARAVGKKITIDLIEGIDPADVLELLKAALAARQASLEKKESDAIAPKE</sequence>
<gene>
    <name evidence="3" type="ORF">ACFOW7_21450</name>
</gene>
<reference evidence="4" key="1">
    <citation type="journal article" date="2019" name="Int. J. Syst. Evol. Microbiol.">
        <title>The Global Catalogue of Microorganisms (GCM) 10K type strain sequencing project: providing services to taxonomists for standard genome sequencing and annotation.</title>
        <authorList>
            <consortium name="The Broad Institute Genomics Platform"/>
            <consortium name="The Broad Institute Genome Sequencing Center for Infectious Disease"/>
            <person name="Wu L."/>
            <person name="Ma J."/>
        </authorList>
    </citation>
    <scope>NUCLEOTIDE SEQUENCE [LARGE SCALE GENOMIC DNA]</scope>
    <source>
        <strain evidence="4">LMG 29894</strain>
    </source>
</reference>
<dbReference type="SUPFAM" id="SSF110849">
    <property type="entry name" value="ParB/Sulfiredoxin"/>
    <property type="match status" value="1"/>
</dbReference>
<dbReference type="NCBIfam" id="TIGR00180">
    <property type="entry name" value="parB_part"/>
    <property type="match status" value="1"/>
</dbReference>
<evidence type="ECO:0000313" key="4">
    <source>
        <dbReference type="Proteomes" id="UP001595791"/>
    </source>
</evidence>
<proteinExistence type="inferred from homology"/>
<protein>
    <submittedName>
        <fullName evidence="3">ParB/RepB/Spo0J family partition protein</fullName>
    </submittedName>
</protein>
<evidence type="ECO:0000313" key="3">
    <source>
        <dbReference type="EMBL" id="MFC4161908.1"/>
    </source>
</evidence>
<organism evidence="3 4">
    <name type="scientific">Chitinimonas lacunae</name>
    <dbReference type="NCBI Taxonomy" id="1963018"/>
    <lineage>
        <taxon>Bacteria</taxon>
        <taxon>Pseudomonadati</taxon>
        <taxon>Pseudomonadota</taxon>
        <taxon>Betaproteobacteria</taxon>
        <taxon>Neisseriales</taxon>
        <taxon>Chitinibacteraceae</taxon>
        <taxon>Chitinimonas</taxon>
    </lineage>
</organism>
<dbReference type="Gene3D" id="1.10.10.2830">
    <property type="match status" value="1"/>
</dbReference>